<dbReference type="PaxDb" id="55529-EKX33991"/>
<protein>
    <submittedName>
        <fullName evidence="1">Uncharacterized protein</fullName>
    </submittedName>
</protein>
<feature type="non-terminal residue" evidence="1">
    <location>
        <position position="1"/>
    </location>
</feature>
<name>L1ICL2_GUITC</name>
<accession>L1ICL2</accession>
<evidence type="ECO:0000313" key="1">
    <source>
        <dbReference type="EMBL" id="EKX33991.1"/>
    </source>
</evidence>
<proteinExistence type="predicted"/>
<dbReference type="AlphaFoldDB" id="L1ICL2"/>
<feature type="non-terminal residue" evidence="1">
    <location>
        <position position="63"/>
    </location>
</feature>
<organism evidence="1">
    <name type="scientific">Guillardia theta (strain CCMP2712)</name>
    <name type="common">Cryptophyte</name>
    <dbReference type="NCBI Taxonomy" id="905079"/>
    <lineage>
        <taxon>Eukaryota</taxon>
        <taxon>Cryptophyceae</taxon>
        <taxon>Pyrenomonadales</taxon>
        <taxon>Geminigeraceae</taxon>
        <taxon>Guillardia</taxon>
    </lineage>
</organism>
<sequence length="63" mass="7395">LLLDGLWGGGLEQVHMRETIQCIMERRPNQMERRENGQKRAGELQMTQVAEDAWLEERWKDGA</sequence>
<dbReference type="HOGENOM" id="CLU_2911224_0_0_1"/>
<dbReference type="GeneID" id="17290699"/>
<dbReference type="EMBL" id="JH993123">
    <property type="protein sequence ID" value="EKX33991.1"/>
    <property type="molecule type" value="Genomic_DNA"/>
</dbReference>
<dbReference type="KEGG" id="gtt:GUITHDRAFT_155882"/>
<dbReference type="RefSeq" id="XP_005820971.1">
    <property type="nucleotide sequence ID" value="XM_005820914.1"/>
</dbReference>
<reference evidence="1" key="1">
    <citation type="journal article" date="2012" name="Nature">
        <title>Algal genomes reveal evolutionary mosaicism and the fate of nucleomorphs.</title>
        <authorList>
            <consortium name="DOE Joint Genome Institute"/>
            <person name="Curtis B.A."/>
            <person name="Tanifuji G."/>
            <person name="Burki F."/>
            <person name="Gruber A."/>
            <person name="Irimia M."/>
            <person name="Maruyama S."/>
            <person name="Arias M.C."/>
            <person name="Ball S.G."/>
            <person name="Gile G.H."/>
            <person name="Hirakawa Y."/>
            <person name="Hopkins J.F."/>
            <person name="Kuo A."/>
            <person name="Rensing S.A."/>
            <person name="Schmutz J."/>
            <person name="Symeonidi A."/>
            <person name="Elias M."/>
            <person name="Eveleigh R.J."/>
            <person name="Herman E.K."/>
            <person name="Klute M.J."/>
            <person name="Nakayama T."/>
            <person name="Obornik M."/>
            <person name="Reyes-Prieto A."/>
            <person name="Armbrust E.V."/>
            <person name="Aves S.J."/>
            <person name="Beiko R.G."/>
            <person name="Coutinho P."/>
            <person name="Dacks J.B."/>
            <person name="Durnford D.G."/>
            <person name="Fast N.M."/>
            <person name="Green B.R."/>
            <person name="Grisdale C.J."/>
            <person name="Hempel F."/>
            <person name="Henrissat B."/>
            <person name="Hoppner M.P."/>
            <person name="Ishida K."/>
            <person name="Kim E."/>
            <person name="Koreny L."/>
            <person name="Kroth P.G."/>
            <person name="Liu Y."/>
            <person name="Malik S.B."/>
            <person name="Maier U.G."/>
            <person name="McRose D."/>
            <person name="Mock T."/>
            <person name="Neilson J.A."/>
            <person name="Onodera N.T."/>
            <person name="Poole A.M."/>
            <person name="Pritham E.J."/>
            <person name="Richards T.A."/>
            <person name="Rocap G."/>
            <person name="Roy S.W."/>
            <person name="Sarai C."/>
            <person name="Schaack S."/>
            <person name="Shirato S."/>
            <person name="Slamovits C.H."/>
            <person name="Spencer D.F."/>
            <person name="Suzuki S."/>
            <person name="Worden A.Z."/>
            <person name="Zauner S."/>
            <person name="Barry K."/>
            <person name="Bell C."/>
            <person name="Bharti A.K."/>
            <person name="Crow J.A."/>
            <person name="Grimwood J."/>
            <person name="Kramer R."/>
            <person name="Lindquist E."/>
            <person name="Lucas S."/>
            <person name="Salamov A."/>
            <person name="McFadden G.I."/>
            <person name="Lane C.E."/>
            <person name="Keeling P.J."/>
            <person name="Gray M.W."/>
            <person name="Grigoriev I.V."/>
            <person name="Archibald J.M."/>
        </authorList>
    </citation>
    <scope>NUCLEOTIDE SEQUENCE</scope>
    <source>
        <strain evidence="1">CCMP2712</strain>
    </source>
</reference>
<gene>
    <name evidence="1" type="ORF">GUITHDRAFT_155882</name>
</gene>